<dbReference type="OrthoDB" id="10260455at2759"/>
<organism evidence="1">
    <name type="scientific">Oikopleura dioica</name>
    <name type="common">Tunicate</name>
    <dbReference type="NCBI Taxonomy" id="34765"/>
    <lineage>
        <taxon>Eukaryota</taxon>
        <taxon>Metazoa</taxon>
        <taxon>Chordata</taxon>
        <taxon>Tunicata</taxon>
        <taxon>Appendicularia</taxon>
        <taxon>Copelata</taxon>
        <taxon>Oikopleuridae</taxon>
        <taxon>Oikopleura</taxon>
    </lineage>
</organism>
<dbReference type="EMBL" id="FN653064">
    <property type="protein sequence ID" value="CBY24876.1"/>
    <property type="molecule type" value="Genomic_DNA"/>
</dbReference>
<dbReference type="Gene3D" id="1.20.890.10">
    <property type="entry name" value="cAMP-dependent protein kinase regulatory subunit, dimerization-anchoring domain"/>
    <property type="match status" value="1"/>
</dbReference>
<dbReference type="Proteomes" id="UP000001307">
    <property type="component" value="Unassembled WGS sequence"/>
</dbReference>
<accession>E4XK89</accession>
<dbReference type="InterPro" id="IPR039879">
    <property type="entry name" value="EFC10"/>
</dbReference>
<evidence type="ECO:0000313" key="2">
    <source>
        <dbReference type="Proteomes" id="UP000001307"/>
    </source>
</evidence>
<name>E4XK89_OIKDI</name>
<dbReference type="InParanoid" id="E4XK89"/>
<dbReference type="InterPro" id="IPR049760">
    <property type="entry name" value="DD_EFCAB10"/>
</dbReference>
<dbReference type="CDD" id="cd22976">
    <property type="entry name" value="DD_EFCAB10"/>
    <property type="match status" value="1"/>
</dbReference>
<keyword evidence="2" id="KW-1185">Reference proteome</keyword>
<dbReference type="AlphaFoldDB" id="E4XK89"/>
<dbReference type="SUPFAM" id="SSF47391">
    <property type="entry name" value="Dimerization-anchoring domain of cAMP-dependent PK regulatory subunit"/>
    <property type="match status" value="1"/>
</dbReference>
<gene>
    <name evidence="1" type="ORF">GSOID_T00013050001</name>
</gene>
<evidence type="ECO:0000313" key="1">
    <source>
        <dbReference type="EMBL" id="CBY24876.1"/>
    </source>
</evidence>
<dbReference type="PANTHER" id="PTHR21847:SF1">
    <property type="entry name" value="EF-HAND CALCIUM-BINDING DOMAIN-CONTAINING PROTEIN 10"/>
    <property type="match status" value="1"/>
</dbReference>
<reference evidence="1" key="1">
    <citation type="journal article" date="2010" name="Science">
        <title>Plasticity of animal genome architecture unmasked by rapid evolution of a pelagic tunicate.</title>
        <authorList>
            <person name="Denoeud F."/>
            <person name="Henriet S."/>
            <person name="Mungpakdee S."/>
            <person name="Aury J.M."/>
            <person name="Da Silva C."/>
            <person name="Brinkmann H."/>
            <person name="Mikhaleva J."/>
            <person name="Olsen L.C."/>
            <person name="Jubin C."/>
            <person name="Canestro C."/>
            <person name="Bouquet J.M."/>
            <person name="Danks G."/>
            <person name="Poulain J."/>
            <person name="Campsteijn C."/>
            <person name="Adamski M."/>
            <person name="Cross I."/>
            <person name="Yadetie F."/>
            <person name="Muffato M."/>
            <person name="Louis A."/>
            <person name="Butcher S."/>
            <person name="Tsagkogeorga G."/>
            <person name="Konrad A."/>
            <person name="Singh S."/>
            <person name="Jensen M.F."/>
            <person name="Cong E.H."/>
            <person name="Eikeseth-Otteraa H."/>
            <person name="Noel B."/>
            <person name="Anthouard V."/>
            <person name="Porcel B.M."/>
            <person name="Kachouri-Lafond R."/>
            <person name="Nishino A."/>
            <person name="Ugolini M."/>
            <person name="Chourrout P."/>
            <person name="Nishida H."/>
            <person name="Aasland R."/>
            <person name="Huzurbazar S."/>
            <person name="Westhof E."/>
            <person name="Delsuc F."/>
            <person name="Lehrach H."/>
            <person name="Reinhardt R."/>
            <person name="Weissenbach J."/>
            <person name="Roy S.W."/>
            <person name="Artiguenave F."/>
            <person name="Postlethwait J.H."/>
            <person name="Manak J.R."/>
            <person name="Thompson E.M."/>
            <person name="Jaillon O."/>
            <person name="Du Pasquier L."/>
            <person name="Boudinot P."/>
            <person name="Liberles D.A."/>
            <person name="Volff J.N."/>
            <person name="Philippe H."/>
            <person name="Lenhard B."/>
            <person name="Roest Crollius H."/>
            <person name="Wincker P."/>
            <person name="Chourrout D."/>
        </authorList>
    </citation>
    <scope>NUCLEOTIDE SEQUENCE [LARGE SCALE GENOMIC DNA]</scope>
</reference>
<evidence type="ECO:0008006" key="3">
    <source>
        <dbReference type="Google" id="ProtNLM"/>
    </source>
</evidence>
<protein>
    <recommendedName>
        <fullName evidence="3">EF-hand domain-containing protein</fullName>
    </recommendedName>
</protein>
<sequence length="127" mass="14401">MNPRETATIEYVEDHKLQPLMQQLIELVTFSQPRDPRQFMIEQLQNLVSARDTGTEPPTLLEANNFAAIFGLIDITGRGSVSKAEAQSALRKVGIQSDLFQSELVTRETFVKAAEEEYKQINVTYKK</sequence>
<dbReference type="PANTHER" id="PTHR21847">
    <property type="entry name" value="EF-HAND CALCIUM-BINDING DOMAIN-CONTAINING PROTEIN 10"/>
    <property type="match status" value="1"/>
</dbReference>
<proteinExistence type="predicted"/>